<dbReference type="GO" id="GO:0047617">
    <property type="term" value="F:fatty acyl-CoA hydrolase activity"/>
    <property type="evidence" value="ECO:0007669"/>
    <property type="project" value="InterPro"/>
</dbReference>
<evidence type="ECO:0000256" key="1">
    <source>
        <dbReference type="ARBA" id="ARBA00008324"/>
    </source>
</evidence>
<comment type="caution">
    <text evidence="4">The sequence shown here is derived from an EMBL/GenBank/DDBJ whole genome shotgun (WGS) entry which is preliminary data.</text>
</comment>
<dbReference type="EMBL" id="JACAZH010000003">
    <property type="protein sequence ID" value="KAF7373388.1"/>
    <property type="molecule type" value="Genomic_DNA"/>
</dbReference>
<proteinExistence type="inferred from homology"/>
<dbReference type="AlphaFoldDB" id="A0A8H6Z6T9"/>
<evidence type="ECO:0000313" key="5">
    <source>
        <dbReference type="Proteomes" id="UP000623467"/>
    </source>
</evidence>
<gene>
    <name evidence="4" type="ORF">MSAN_00548400</name>
</gene>
<dbReference type="Proteomes" id="UP000623467">
    <property type="component" value="Unassembled WGS sequence"/>
</dbReference>
<accession>A0A8H6Z6T9</accession>
<dbReference type="NCBIfam" id="TIGR00369">
    <property type="entry name" value="unchar_dom_1"/>
    <property type="match status" value="1"/>
</dbReference>
<dbReference type="SUPFAM" id="SSF54637">
    <property type="entry name" value="Thioesterase/thiol ester dehydrase-isomerase"/>
    <property type="match status" value="1"/>
</dbReference>
<dbReference type="Pfam" id="PF03061">
    <property type="entry name" value="4HBT"/>
    <property type="match status" value="1"/>
</dbReference>
<dbReference type="PANTHER" id="PTHR21660:SF1">
    <property type="entry name" value="ACYL-COENZYME A THIOESTERASE 13"/>
    <property type="match status" value="1"/>
</dbReference>
<protein>
    <submittedName>
        <fullName evidence="4">Acyl-coenzyme A thioesterase 13</fullName>
    </submittedName>
</protein>
<dbReference type="CDD" id="cd03443">
    <property type="entry name" value="PaaI_thioesterase"/>
    <property type="match status" value="1"/>
</dbReference>
<evidence type="ECO:0000259" key="3">
    <source>
        <dbReference type="Pfam" id="PF03061"/>
    </source>
</evidence>
<feature type="domain" description="Thioesterase" evidence="3">
    <location>
        <begin position="79"/>
        <end position="150"/>
    </location>
</feature>
<sequence>MRFAKNVDEDSKNALTDLSHLFGTQLNLNDRPKEFGDSIGERLLVTQASVQSKSEEPTKKEGRLVCEIVVTHDMLNYLGNVHGGCSAFLIDICSSMCLMVHQRGTHVSQSLDIVYHSPAMLGETLRIISNTMTMGARVMSARTEIWNATKHRLVASGVHVKMQPSRPKL</sequence>
<comment type="similarity">
    <text evidence="1">Belongs to the thioesterase PaaI family.</text>
</comment>
<evidence type="ECO:0000256" key="2">
    <source>
        <dbReference type="ARBA" id="ARBA00022801"/>
    </source>
</evidence>
<organism evidence="4 5">
    <name type="scientific">Mycena sanguinolenta</name>
    <dbReference type="NCBI Taxonomy" id="230812"/>
    <lineage>
        <taxon>Eukaryota</taxon>
        <taxon>Fungi</taxon>
        <taxon>Dikarya</taxon>
        <taxon>Basidiomycota</taxon>
        <taxon>Agaricomycotina</taxon>
        <taxon>Agaricomycetes</taxon>
        <taxon>Agaricomycetidae</taxon>
        <taxon>Agaricales</taxon>
        <taxon>Marasmiineae</taxon>
        <taxon>Mycenaceae</taxon>
        <taxon>Mycena</taxon>
    </lineage>
</organism>
<reference evidence="4" key="1">
    <citation type="submission" date="2020-05" db="EMBL/GenBank/DDBJ databases">
        <title>Mycena genomes resolve the evolution of fungal bioluminescence.</title>
        <authorList>
            <person name="Tsai I.J."/>
        </authorList>
    </citation>
    <scope>NUCLEOTIDE SEQUENCE</scope>
    <source>
        <strain evidence="4">160909Yilan</strain>
    </source>
</reference>
<dbReference type="PANTHER" id="PTHR21660">
    <property type="entry name" value="THIOESTERASE SUPERFAMILY MEMBER-RELATED"/>
    <property type="match status" value="1"/>
</dbReference>
<dbReference type="Gene3D" id="3.10.129.10">
    <property type="entry name" value="Hotdog Thioesterase"/>
    <property type="match status" value="1"/>
</dbReference>
<dbReference type="OrthoDB" id="2831072at2759"/>
<dbReference type="InterPro" id="IPR029069">
    <property type="entry name" value="HotDog_dom_sf"/>
</dbReference>
<keyword evidence="5" id="KW-1185">Reference proteome</keyword>
<dbReference type="InterPro" id="IPR006683">
    <property type="entry name" value="Thioestr_dom"/>
</dbReference>
<dbReference type="InterPro" id="IPR039298">
    <property type="entry name" value="ACOT13"/>
</dbReference>
<evidence type="ECO:0000313" key="4">
    <source>
        <dbReference type="EMBL" id="KAF7373388.1"/>
    </source>
</evidence>
<keyword evidence="2" id="KW-0378">Hydrolase</keyword>
<name>A0A8H6Z6T9_9AGAR</name>
<dbReference type="InterPro" id="IPR003736">
    <property type="entry name" value="PAAI_dom"/>
</dbReference>